<dbReference type="Proteomes" id="UP001349262">
    <property type="component" value="Unassembled WGS sequence"/>
</dbReference>
<proteinExistence type="predicted"/>
<protein>
    <submittedName>
        <fullName evidence="10">Lipopolysaccharide biosynthesis protein</fullName>
    </submittedName>
</protein>
<evidence type="ECO:0000313" key="11">
    <source>
        <dbReference type="Proteomes" id="UP001349262"/>
    </source>
</evidence>
<keyword evidence="2" id="KW-1003">Cell membrane</keyword>
<dbReference type="SUPFAM" id="SSF52540">
    <property type="entry name" value="P-loop containing nucleoside triphosphate hydrolases"/>
    <property type="match status" value="1"/>
</dbReference>
<name>A0ABU7T8H9_9HYPH</name>
<evidence type="ECO:0000256" key="2">
    <source>
        <dbReference type="ARBA" id="ARBA00022475"/>
    </source>
</evidence>
<dbReference type="InterPro" id="IPR027417">
    <property type="entry name" value="P-loop_NTPase"/>
</dbReference>
<evidence type="ECO:0000256" key="1">
    <source>
        <dbReference type="ARBA" id="ARBA00004651"/>
    </source>
</evidence>
<dbReference type="Pfam" id="PF02706">
    <property type="entry name" value="Wzz"/>
    <property type="match status" value="1"/>
</dbReference>
<feature type="coiled-coil region" evidence="6">
    <location>
        <begin position="222"/>
        <end position="405"/>
    </location>
</feature>
<dbReference type="InterPro" id="IPR032807">
    <property type="entry name" value="GNVR"/>
</dbReference>
<organism evidence="10 11">
    <name type="scientific">Methylobacterium radiotolerans</name>
    <dbReference type="NCBI Taxonomy" id="31998"/>
    <lineage>
        <taxon>Bacteria</taxon>
        <taxon>Pseudomonadati</taxon>
        <taxon>Pseudomonadota</taxon>
        <taxon>Alphaproteobacteria</taxon>
        <taxon>Hyphomicrobiales</taxon>
        <taxon>Methylobacteriaceae</taxon>
        <taxon>Methylobacterium</taxon>
    </lineage>
</organism>
<evidence type="ECO:0000313" key="10">
    <source>
        <dbReference type="EMBL" id="MEE7456851.1"/>
    </source>
</evidence>
<accession>A0ABU7T8H9</accession>
<evidence type="ECO:0000259" key="8">
    <source>
        <dbReference type="Pfam" id="PF02706"/>
    </source>
</evidence>
<dbReference type="EMBL" id="MLBY01000004">
    <property type="protein sequence ID" value="MEE7456851.1"/>
    <property type="molecule type" value="Genomic_DNA"/>
</dbReference>
<keyword evidence="6" id="KW-0175">Coiled coil</keyword>
<reference evidence="10 11" key="1">
    <citation type="journal article" date="2012" name="Genet. Mol. Biol.">
        <title>Analysis of 16S rRNA and mxaF genes revealing insights into Methylobacterium niche-specific plant association.</title>
        <authorList>
            <person name="Dourado M.N."/>
            <person name="Andreote F.D."/>
            <person name="Dini-Andreote F."/>
            <person name="Conti R."/>
            <person name="Araujo J.M."/>
            <person name="Araujo W.L."/>
        </authorList>
    </citation>
    <scope>NUCLEOTIDE SEQUENCE [LARGE SCALE GENOMIC DNA]</scope>
    <source>
        <strain evidence="10 11">SR1.6/4</strain>
    </source>
</reference>
<evidence type="ECO:0000256" key="6">
    <source>
        <dbReference type="SAM" id="Coils"/>
    </source>
</evidence>
<comment type="caution">
    <text evidence="10">The sequence shown here is derived from an EMBL/GenBank/DDBJ whole genome shotgun (WGS) entry which is preliminary data.</text>
</comment>
<evidence type="ECO:0000256" key="7">
    <source>
        <dbReference type="SAM" id="Phobius"/>
    </source>
</evidence>
<keyword evidence="3 7" id="KW-0812">Transmembrane</keyword>
<evidence type="ECO:0000256" key="4">
    <source>
        <dbReference type="ARBA" id="ARBA00022989"/>
    </source>
</evidence>
<feature type="domain" description="Tyrosine-protein kinase G-rich" evidence="9">
    <location>
        <begin position="401"/>
        <end position="474"/>
    </location>
</feature>
<feature type="transmembrane region" description="Helical" evidence="7">
    <location>
        <begin position="47"/>
        <end position="69"/>
    </location>
</feature>
<comment type="subcellular location">
    <subcellularLocation>
        <location evidence="1">Cell membrane</location>
        <topology evidence="1">Multi-pass membrane protein</topology>
    </subcellularLocation>
</comment>
<dbReference type="PANTHER" id="PTHR32309">
    <property type="entry name" value="TYROSINE-PROTEIN KINASE"/>
    <property type="match status" value="1"/>
</dbReference>
<gene>
    <name evidence="10" type="ORF">MRSR164_08675</name>
</gene>
<dbReference type="PANTHER" id="PTHR32309:SF13">
    <property type="entry name" value="FERRIC ENTEROBACTIN TRANSPORT PROTEIN FEPE"/>
    <property type="match status" value="1"/>
</dbReference>
<dbReference type="Gene3D" id="3.40.50.300">
    <property type="entry name" value="P-loop containing nucleotide triphosphate hydrolases"/>
    <property type="match status" value="1"/>
</dbReference>
<feature type="domain" description="Polysaccharide chain length determinant N-terminal" evidence="8">
    <location>
        <begin position="32"/>
        <end position="119"/>
    </location>
</feature>
<keyword evidence="5 7" id="KW-0472">Membrane</keyword>
<dbReference type="Pfam" id="PF13807">
    <property type="entry name" value="GNVR"/>
    <property type="match status" value="1"/>
</dbReference>
<sequence>MQLESRIDAGHRSLPLPAPVHDTADGLDRTTEIGDLWRILWRRRASILWTVLILVAAALAYGLLTPALYTATAQILIDPRDRQVLTNDINPAMVAPDGGITQVESQARVLESTSVLLRAAGEAGLTQDPEFVEKGPAAQFLDDVRAAVGWPAPKAAPTEREERLLRNMRKRLAIKRADKVFVIDIVFTAKSAEKSARVANAIAGAYLTDQSEARAEASRRASASLTERLDAQRERVRQAENKAESYRAANDLVRSNGRLVTEQQLGEINVQLSAAQARSAELKARYDQIERARRNGASADAIAEATQSQVVGKLRAQYAELIERQADLRTQLGARHPTILAVSSQLEGVRGLIAAELTRLAQSARADYERALANERTLTANLNRLRNENDTTNQAGVKLRELEREVEASRGVYTAFLTRAREISERAGIDATNARIITRAIAPNEKSWPMPALFALFAGAAGLGLGTGLALVREYANPTILSRGQFQRLTGAPVIGTLPDGTRQRGRAARLSAARAREAAGGLALTRLLGIRSGSLGTATSVFVTSASTDGTARRRVSQLLASLAEARGMQVLMIEADMLGPEATPGLLDVLRGDEPLNTLLRSEPNSGVRLLGVGRPKRGLNVGTGERGRDARERFIDEIGRRFDLVIVDGGAVTENPQAASLMPLADGVLLVARTGATPQRAVVEAVEAAALAGHPVGAGLLVSEA</sequence>
<evidence type="ECO:0000256" key="3">
    <source>
        <dbReference type="ARBA" id="ARBA00022692"/>
    </source>
</evidence>
<evidence type="ECO:0000259" key="9">
    <source>
        <dbReference type="Pfam" id="PF13807"/>
    </source>
</evidence>
<keyword evidence="11" id="KW-1185">Reference proteome</keyword>
<keyword evidence="4 7" id="KW-1133">Transmembrane helix</keyword>
<dbReference type="InterPro" id="IPR050445">
    <property type="entry name" value="Bact_polysacc_biosynth/exp"/>
</dbReference>
<evidence type="ECO:0000256" key="5">
    <source>
        <dbReference type="ARBA" id="ARBA00023136"/>
    </source>
</evidence>
<dbReference type="InterPro" id="IPR003856">
    <property type="entry name" value="LPS_length_determ_N"/>
</dbReference>